<dbReference type="GO" id="GO:0034272">
    <property type="term" value="C:phosphatidylinositol 3-kinase complex, class III, type II"/>
    <property type="evidence" value="ECO:0007669"/>
    <property type="project" value="TreeGrafter"/>
</dbReference>
<evidence type="ECO:0000256" key="4">
    <source>
        <dbReference type="PROSITE-ProRule" id="PRU00103"/>
    </source>
</evidence>
<dbReference type="Pfam" id="PF22956">
    <property type="entry name" value="VPS15-like_hel"/>
    <property type="match status" value="1"/>
</dbReference>
<dbReference type="PANTHER" id="PTHR17583:SF0">
    <property type="entry name" value="PHOSPHOINOSITIDE 3-KINASE REGULATORY SUBUNIT 4"/>
    <property type="match status" value="1"/>
</dbReference>
<dbReference type="GO" id="GO:0071561">
    <property type="term" value="C:nucleus-vacuole junction"/>
    <property type="evidence" value="ECO:0007669"/>
    <property type="project" value="TreeGrafter"/>
</dbReference>
<dbReference type="OrthoDB" id="242910at2759"/>
<protein>
    <recommendedName>
        <fullName evidence="5">Protein kinase domain-containing protein</fullName>
    </recommendedName>
</protein>
<dbReference type="Gene3D" id="1.25.10.10">
    <property type="entry name" value="Leucine-rich Repeat Variant"/>
    <property type="match status" value="1"/>
</dbReference>
<dbReference type="GO" id="GO:0034271">
    <property type="term" value="C:phosphatidylinositol 3-kinase complex, class III, type I"/>
    <property type="evidence" value="ECO:0007669"/>
    <property type="project" value="TreeGrafter"/>
</dbReference>
<dbReference type="SUPFAM" id="SSF48371">
    <property type="entry name" value="ARM repeat"/>
    <property type="match status" value="1"/>
</dbReference>
<keyword evidence="1" id="KW-0808">Transferase</keyword>
<dbReference type="PROSITE" id="PS50077">
    <property type="entry name" value="HEAT_REPEAT"/>
    <property type="match status" value="1"/>
</dbReference>
<dbReference type="Gene3D" id="1.10.510.10">
    <property type="entry name" value="Transferase(Phosphotransferase) domain 1"/>
    <property type="match status" value="1"/>
</dbReference>
<dbReference type="InterPro" id="IPR045162">
    <property type="entry name" value="Vps15-like"/>
</dbReference>
<dbReference type="GO" id="GO:0005770">
    <property type="term" value="C:late endosome"/>
    <property type="evidence" value="ECO:0007669"/>
    <property type="project" value="TreeGrafter"/>
</dbReference>
<reference evidence="6" key="1">
    <citation type="submission" date="2022-12" db="EMBL/GenBank/DDBJ databases">
        <authorList>
            <person name="Brejova B."/>
        </authorList>
    </citation>
    <scope>NUCLEOTIDE SEQUENCE</scope>
</reference>
<dbReference type="GO" id="GO:0005524">
    <property type="term" value="F:ATP binding"/>
    <property type="evidence" value="ECO:0007669"/>
    <property type="project" value="InterPro"/>
</dbReference>
<dbReference type="Proteomes" id="UP001152885">
    <property type="component" value="Unassembled WGS sequence"/>
</dbReference>
<keyword evidence="1" id="KW-0723">Serine/threonine-protein kinase</keyword>
<dbReference type="PROSITE" id="PS50011">
    <property type="entry name" value="PROTEIN_KINASE_DOM"/>
    <property type="match status" value="1"/>
</dbReference>
<evidence type="ECO:0000259" key="5">
    <source>
        <dbReference type="PROSITE" id="PS50011"/>
    </source>
</evidence>
<keyword evidence="3" id="KW-0677">Repeat</keyword>
<keyword evidence="2" id="KW-0853">WD repeat</keyword>
<dbReference type="GO" id="GO:0016236">
    <property type="term" value="P:macroautophagy"/>
    <property type="evidence" value="ECO:0007669"/>
    <property type="project" value="InterPro"/>
</dbReference>
<evidence type="ECO:0000256" key="1">
    <source>
        <dbReference type="ARBA" id="ARBA00022527"/>
    </source>
</evidence>
<proteinExistence type="predicted"/>
<evidence type="ECO:0000313" key="6">
    <source>
        <dbReference type="EMBL" id="CAI5760553.1"/>
    </source>
</evidence>
<dbReference type="SUPFAM" id="SSF56112">
    <property type="entry name" value="Protein kinase-like (PK-like)"/>
    <property type="match status" value="1"/>
</dbReference>
<accession>A0A9W4XNJ6</accession>
<gene>
    <name evidence="6" type="ORF">CANVERA_P5062</name>
</gene>
<dbReference type="InterPro" id="IPR016024">
    <property type="entry name" value="ARM-type_fold"/>
</dbReference>
<evidence type="ECO:0000256" key="3">
    <source>
        <dbReference type="ARBA" id="ARBA00022737"/>
    </source>
</evidence>
<dbReference type="AlphaFoldDB" id="A0A9W4XNJ6"/>
<feature type="domain" description="Protein kinase" evidence="5">
    <location>
        <begin position="26"/>
        <end position="296"/>
    </location>
</feature>
<dbReference type="InterPro" id="IPR021133">
    <property type="entry name" value="HEAT_type_2"/>
</dbReference>
<dbReference type="PANTHER" id="PTHR17583">
    <property type="entry name" value="PHOSPHOINOSITIDE 3-KINASE REGULATORY SUBUNIT 4"/>
    <property type="match status" value="1"/>
</dbReference>
<evidence type="ECO:0000313" key="7">
    <source>
        <dbReference type="Proteomes" id="UP001152885"/>
    </source>
</evidence>
<feature type="repeat" description="HEAT" evidence="4">
    <location>
        <begin position="551"/>
        <end position="589"/>
    </location>
</feature>
<dbReference type="GO" id="GO:0006623">
    <property type="term" value="P:protein targeting to vacuole"/>
    <property type="evidence" value="ECO:0007669"/>
    <property type="project" value="TreeGrafter"/>
</dbReference>
<name>A0A9W4XNJ6_9ASCO</name>
<dbReference type="InterPro" id="IPR000719">
    <property type="entry name" value="Prot_kinase_dom"/>
</dbReference>
<dbReference type="GO" id="GO:0004674">
    <property type="term" value="F:protein serine/threonine kinase activity"/>
    <property type="evidence" value="ECO:0007669"/>
    <property type="project" value="UniProtKB-KW"/>
</dbReference>
<dbReference type="SMART" id="SM00220">
    <property type="entry name" value="S_TKc"/>
    <property type="match status" value="1"/>
</dbReference>
<dbReference type="InterPro" id="IPR055231">
    <property type="entry name" value="2AA_helical"/>
</dbReference>
<dbReference type="InterPro" id="IPR011009">
    <property type="entry name" value="Kinase-like_dom_sf"/>
</dbReference>
<evidence type="ECO:0000256" key="2">
    <source>
        <dbReference type="ARBA" id="ARBA00022574"/>
    </source>
</evidence>
<dbReference type="EMBL" id="CANTUO010000007">
    <property type="protein sequence ID" value="CAI5760553.1"/>
    <property type="molecule type" value="Genomic_DNA"/>
</dbReference>
<organism evidence="6 7">
    <name type="scientific">Candida verbasci</name>
    <dbReference type="NCBI Taxonomy" id="1227364"/>
    <lineage>
        <taxon>Eukaryota</taxon>
        <taxon>Fungi</taxon>
        <taxon>Dikarya</taxon>
        <taxon>Ascomycota</taxon>
        <taxon>Saccharomycotina</taxon>
        <taxon>Pichiomycetes</taxon>
        <taxon>Debaryomycetaceae</taxon>
        <taxon>Candida/Lodderomyces clade</taxon>
        <taxon>Candida</taxon>
    </lineage>
</organism>
<dbReference type="Pfam" id="PF00069">
    <property type="entry name" value="Pkinase"/>
    <property type="match status" value="1"/>
</dbReference>
<keyword evidence="1" id="KW-0418">Kinase</keyword>
<sequence>MGQKLSYIAPSAPTIAISSYIDALGYSYIEILNNSRFLRTIKALDSNGDLVIIKILIKPTTTNINLQEIIQLLIKQSSILHDFNNILTYDKFIETDRAGYMIRQMLKTNLYDRLSIRPFLEPIEKLFIIYQIITIVDNLHSNNIHHGDLRLENFLCSSWNWIYLTDFSNIIKPVYIPEDNPNQFSFYFDSSDRRVCYIAPERFYKSKDFDNVSQSSCSINDSMDLFSLGCIIGEIYNDGDAIFNLSQLYKFMKNEFKPDFKNVETGIVEIIEKLIKLNPSERVSAREILNEQQNLFPSLFNWLYKFLESFNKLQNSDDRLLYIYDNFENISNQLGFTYDYSENSGILPMRLNLPSMPTNYQIKSNKYSQSTIIILHATTTLLNTLSKVSLKIKACDLIVSLSEYITDESKLDRSIPYLCSYLDDEIVQVLTHALYSITTILLTVTKINPINTSFFIEYLLPKLHQLLSKSDIISSTIAIVLPYLSTVAKKFYILSKSFNTTIEISKMQLDNKFKEITLNLLTGSTTVKCSLLSNILPLCQFFGIAKTNDIILPHLISYLNDNNTQLRITFLDSILQISNYIGAISFKTYILPILLDSLKDKEELVRLKILQIFINIVKDRLIIDIDLYQELIQATRNFLIDKNEYLKQNTVVLILCICENMTYAEKFCILYPLIKNYLVYDIPYIDWNTLYPCIKKK</sequence>
<dbReference type="GO" id="GO:0045324">
    <property type="term" value="P:late endosome to vacuole transport"/>
    <property type="evidence" value="ECO:0007669"/>
    <property type="project" value="InterPro"/>
</dbReference>
<keyword evidence="7" id="KW-1185">Reference proteome</keyword>
<dbReference type="InterPro" id="IPR011989">
    <property type="entry name" value="ARM-like"/>
</dbReference>
<comment type="caution">
    <text evidence="6">The sequence shown here is derived from an EMBL/GenBank/DDBJ whole genome shotgun (WGS) entry which is preliminary data.</text>
</comment>